<evidence type="ECO:0000259" key="1">
    <source>
        <dbReference type="Pfam" id="PF13456"/>
    </source>
</evidence>
<dbReference type="InterPro" id="IPR002156">
    <property type="entry name" value="RNaseH_domain"/>
</dbReference>
<evidence type="ECO:0000313" key="3">
    <source>
        <dbReference type="Proteomes" id="UP000694005"/>
    </source>
</evidence>
<organism evidence="2 3">
    <name type="scientific">Brassica campestris</name>
    <name type="common">Field mustard</name>
    <dbReference type="NCBI Taxonomy" id="3711"/>
    <lineage>
        <taxon>Eukaryota</taxon>
        <taxon>Viridiplantae</taxon>
        <taxon>Streptophyta</taxon>
        <taxon>Embryophyta</taxon>
        <taxon>Tracheophyta</taxon>
        <taxon>Spermatophyta</taxon>
        <taxon>Magnoliopsida</taxon>
        <taxon>eudicotyledons</taxon>
        <taxon>Gunneridae</taxon>
        <taxon>Pentapetalae</taxon>
        <taxon>rosids</taxon>
        <taxon>malvids</taxon>
        <taxon>Brassicales</taxon>
        <taxon>Brassicaceae</taxon>
        <taxon>Brassiceae</taxon>
        <taxon>Brassica</taxon>
    </lineage>
</organism>
<dbReference type="GO" id="GO:0003676">
    <property type="term" value="F:nucleic acid binding"/>
    <property type="evidence" value="ECO:0007669"/>
    <property type="project" value="InterPro"/>
</dbReference>
<feature type="domain" description="RNase H type-1" evidence="1">
    <location>
        <begin position="2"/>
        <end position="85"/>
    </location>
</feature>
<dbReference type="Pfam" id="PF13456">
    <property type="entry name" value="RVT_3"/>
    <property type="match status" value="1"/>
</dbReference>
<dbReference type="PANTHER" id="PTHR47074:SF49">
    <property type="entry name" value="POLYNUCLEOTIDYL TRANSFERASE, RIBONUCLEASE H-LIKE SUPERFAMILY PROTEIN"/>
    <property type="match status" value="1"/>
</dbReference>
<sequence>MTEALAIRSALLHAASINLTHICLRTDSQVLTRAIASRRRPTDLHGILSDIISLISTPTSPFIFASVVFVSIASNGPADSLAKSCLSSNLGPRP</sequence>
<dbReference type="InterPro" id="IPR052929">
    <property type="entry name" value="RNase_H-like_EbsB-rel"/>
</dbReference>
<dbReference type="Proteomes" id="UP000694005">
    <property type="component" value="Chromosome A02"/>
</dbReference>
<gene>
    <name evidence="2" type="ORF">BRAPAZ1V2_A02P35710.2</name>
</gene>
<dbReference type="InterPro" id="IPR012337">
    <property type="entry name" value="RNaseH-like_sf"/>
</dbReference>
<dbReference type="AlphaFoldDB" id="A0A8D9HAZ3"/>
<dbReference type="Gramene" id="A02p35710.2_BraZ1">
    <property type="protein sequence ID" value="A02p35710.2_BraZ1.CDS.1"/>
    <property type="gene ID" value="A02g35710.2_BraZ1"/>
</dbReference>
<accession>A0A8D9HAZ3</accession>
<reference evidence="2 3" key="1">
    <citation type="submission" date="2021-07" db="EMBL/GenBank/DDBJ databases">
        <authorList>
            <consortium name="Genoscope - CEA"/>
            <person name="William W."/>
        </authorList>
    </citation>
    <scope>NUCLEOTIDE SEQUENCE [LARGE SCALE GENOMIC DNA]</scope>
</reference>
<dbReference type="EMBL" id="LS974618">
    <property type="protein sequence ID" value="CAG7894619.1"/>
    <property type="molecule type" value="Genomic_DNA"/>
</dbReference>
<protein>
    <recommendedName>
        <fullName evidence="1">RNase H type-1 domain-containing protein</fullName>
    </recommendedName>
</protein>
<dbReference type="GO" id="GO:0004523">
    <property type="term" value="F:RNA-DNA hybrid ribonuclease activity"/>
    <property type="evidence" value="ECO:0007669"/>
    <property type="project" value="InterPro"/>
</dbReference>
<dbReference type="Gene3D" id="3.30.420.10">
    <property type="entry name" value="Ribonuclease H-like superfamily/Ribonuclease H"/>
    <property type="match status" value="1"/>
</dbReference>
<evidence type="ECO:0000313" key="2">
    <source>
        <dbReference type="EMBL" id="CAG7894619.1"/>
    </source>
</evidence>
<name>A0A8D9HAZ3_BRACM</name>
<dbReference type="InterPro" id="IPR036397">
    <property type="entry name" value="RNaseH_sf"/>
</dbReference>
<dbReference type="SUPFAM" id="SSF53098">
    <property type="entry name" value="Ribonuclease H-like"/>
    <property type="match status" value="1"/>
</dbReference>
<proteinExistence type="predicted"/>
<dbReference type="PANTHER" id="PTHR47074">
    <property type="entry name" value="BNAC02G40300D PROTEIN"/>
    <property type="match status" value="1"/>
</dbReference>